<keyword evidence="2" id="KW-1185">Reference proteome</keyword>
<sequence>MKLRASLVAQWLRVCPRMQATRVRALVWEDPTCRGAAGPVSHNCWACASGACAPQQERPRWPLDEKKVKLEVGRPVGKLLQHCLQEKMMAKQMESQEQWRDILVMVTELGQ</sequence>
<reference evidence="1 2" key="1">
    <citation type="submission" date="2022-11" db="EMBL/GenBank/DDBJ databases">
        <title>Whole genome sequence of Eschrichtius robustus ER-17-0199.</title>
        <authorList>
            <person name="Bruniche-Olsen A."/>
            <person name="Black A.N."/>
            <person name="Fields C.J."/>
            <person name="Walden K."/>
            <person name="Dewoody J.A."/>
        </authorList>
    </citation>
    <scope>NUCLEOTIDE SEQUENCE [LARGE SCALE GENOMIC DNA]</scope>
    <source>
        <strain evidence="1">ER-17-0199</strain>
        <tissue evidence="1">Blubber</tissue>
    </source>
</reference>
<evidence type="ECO:0000313" key="1">
    <source>
        <dbReference type="EMBL" id="KAJ8785562.1"/>
    </source>
</evidence>
<evidence type="ECO:0000313" key="2">
    <source>
        <dbReference type="Proteomes" id="UP001159641"/>
    </source>
</evidence>
<comment type="caution">
    <text evidence="1">The sequence shown here is derived from an EMBL/GenBank/DDBJ whole genome shotgun (WGS) entry which is preliminary data.</text>
</comment>
<gene>
    <name evidence="1" type="ORF">J1605_007159</name>
</gene>
<name>A0AB34H297_ESCRO</name>
<dbReference type="EMBL" id="JAIQCJ010002014">
    <property type="protein sequence ID" value="KAJ8785562.1"/>
    <property type="molecule type" value="Genomic_DNA"/>
</dbReference>
<protein>
    <submittedName>
        <fullName evidence="1">Uncharacterized protein</fullName>
    </submittedName>
</protein>
<dbReference type="AlphaFoldDB" id="A0AB34H297"/>
<proteinExistence type="predicted"/>
<organism evidence="1 2">
    <name type="scientific">Eschrichtius robustus</name>
    <name type="common">California gray whale</name>
    <name type="synonym">Eschrichtius gibbosus</name>
    <dbReference type="NCBI Taxonomy" id="9764"/>
    <lineage>
        <taxon>Eukaryota</taxon>
        <taxon>Metazoa</taxon>
        <taxon>Chordata</taxon>
        <taxon>Craniata</taxon>
        <taxon>Vertebrata</taxon>
        <taxon>Euteleostomi</taxon>
        <taxon>Mammalia</taxon>
        <taxon>Eutheria</taxon>
        <taxon>Laurasiatheria</taxon>
        <taxon>Artiodactyla</taxon>
        <taxon>Whippomorpha</taxon>
        <taxon>Cetacea</taxon>
        <taxon>Mysticeti</taxon>
        <taxon>Eschrichtiidae</taxon>
        <taxon>Eschrichtius</taxon>
    </lineage>
</organism>
<dbReference type="Proteomes" id="UP001159641">
    <property type="component" value="Unassembled WGS sequence"/>
</dbReference>
<accession>A0AB34H297</accession>